<dbReference type="EMBL" id="FQYO01000001">
    <property type="protein sequence ID" value="SHI36147.1"/>
    <property type="molecule type" value="Genomic_DNA"/>
</dbReference>
<comment type="subcellular location">
    <subcellularLocation>
        <location evidence="1">Membrane</location>
        <topology evidence="1">Multi-pass membrane protein</topology>
    </subcellularLocation>
</comment>
<dbReference type="Proteomes" id="UP000184292">
    <property type="component" value="Unassembled WGS sequence"/>
</dbReference>
<evidence type="ECO:0000256" key="1">
    <source>
        <dbReference type="ARBA" id="ARBA00004141"/>
    </source>
</evidence>
<feature type="transmembrane region" description="Helical" evidence="5">
    <location>
        <begin position="32"/>
        <end position="49"/>
    </location>
</feature>
<evidence type="ECO:0000259" key="6">
    <source>
        <dbReference type="Pfam" id="PF06271"/>
    </source>
</evidence>
<dbReference type="AlphaFoldDB" id="A0A1M6AI91"/>
<gene>
    <name evidence="7" type="ORF">SAMN05444417_0446</name>
</gene>
<dbReference type="Pfam" id="PF06271">
    <property type="entry name" value="RDD"/>
    <property type="match status" value="1"/>
</dbReference>
<evidence type="ECO:0000256" key="3">
    <source>
        <dbReference type="ARBA" id="ARBA00022989"/>
    </source>
</evidence>
<dbReference type="STRING" id="1447782.SAMN05444417_0446"/>
<evidence type="ECO:0000256" key="2">
    <source>
        <dbReference type="ARBA" id="ARBA00022692"/>
    </source>
</evidence>
<accession>A0A1M6AI91</accession>
<sequence length="155" mass="16255">MSFAAPFAPAASGLPDPAGRPEFYRGTQGKRAVAWVIDVALIWLATLALMPFTLFLGLFLLPVIVPVVGFLYRWGTIASGSATWGMRLTGIELRGHDGGRLSGGEALAHTGGYALSVAVFPAQLVSMALMAATPRGQGLTDHVLGTAAINRPHSR</sequence>
<evidence type="ECO:0000313" key="7">
    <source>
        <dbReference type="EMBL" id="SHI36147.1"/>
    </source>
</evidence>
<dbReference type="GO" id="GO:0016020">
    <property type="term" value="C:membrane"/>
    <property type="evidence" value="ECO:0007669"/>
    <property type="project" value="UniProtKB-SubCell"/>
</dbReference>
<dbReference type="RefSeq" id="WP_073326147.1">
    <property type="nucleotide sequence ID" value="NZ_FQYO01000001.1"/>
</dbReference>
<evidence type="ECO:0000256" key="5">
    <source>
        <dbReference type="SAM" id="Phobius"/>
    </source>
</evidence>
<dbReference type="InterPro" id="IPR010432">
    <property type="entry name" value="RDD"/>
</dbReference>
<dbReference type="OrthoDB" id="7270324at2"/>
<organism evidence="7 8">
    <name type="scientific">Wenxinia saemankumensis</name>
    <dbReference type="NCBI Taxonomy" id="1447782"/>
    <lineage>
        <taxon>Bacteria</taxon>
        <taxon>Pseudomonadati</taxon>
        <taxon>Pseudomonadota</taxon>
        <taxon>Alphaproteobacteria</taxon>
        <taxon>Rhodobacterales</taxon>
        <taxon>Roseobacteraceae</taxon>
        <taxon>Wenxinia</taxon>
    </lineage>
</organism>
<keyword evidence="3 5" id="KW-1133">Transmembrane helix</keyword>
<reference evidence="7 8" key="1">
    <citation type="submission" date="2016-11" db="EMBL/GenBank/DDBJ databases">
        <authorList>
            <person name="Jaros S."/>
            <person name="Januszkiewicz K."/>
            <person name="Wedrychowicz H."/>
        </authorList>
    </citation>
    <scope>NUCLEOTIDE SEQUENCE [LARGE SCALE GENOMIC DNA]</scope>
    <source>
        <strain evidence="7 8">DSM 100565</strain>
    </source>
</reference>
<evidence type="ECO:0000256" key="4">
    <source>
        <dbReference type="ARBA" id="ARBA00023136"/>
    </source>
</evidence>
<proteinExistence type="predicted"/>
<protein>
    <submittedName>
        <fullName evidence="7">RDD family protein</fullName>
    </submittedName>
</protein>
<keyword evidence="4 5" id="KW-0472">Membrane</keyword>
<feature type="domain" description="RDD" evidence="6">
    <location>
        <begin position="29"/>
        <end position="143"/>
    </location>
</feature>
<name>A0A1M6AI91_9RHOB</name>
<evidence type="ECO:0000313" key="8">
    <source>
        <dbReference type="Proteomes" id="UP000184292"/>
    </source>
</evidence>
<keyword evidence="8" id="KW-1185">Reference proteome</keyword>
<feature type="transmembrane region" description="Helical" evidence="5">
    <location>
        <begin position="55"/>
        <end position="72"/>
    </location>
</feature>
<keyword evidence="2 5" id="KW-0812">Transmembrane</keyword>